<keyword evidence="2" id="KW-1185">Reference proteome</keyword>
<gene>
    <name evidence="1" type="ORF">CMV_008214</name>
</gene>
<evidence type="ECO:0000313" key="1">
    <source>
        <dbReference type="EMBL" id="KAF3967823.1"/>
    </source>
</evidence>
<protein>
    <submittedName>
        <fullName evidence="1">Uncharacterized protein</fullName>
    </submittedName>
</protein>
<accession>A0A8J4RS57</accession>
<dbReference type="EMBL" id="JRKL02000846">
    <property type="protein sequence ID" value="KAF3967823.1"/>
    <property type="molecule type" value="Genomic_DNA"/>
</dbReference>
<dbReference type="Proteomes" id="UP000737018">
    <property type="component" value="Unassembled WGS sequence"/>
</dbReference>
<comment type="caution">
    <text evidence="1">The sequence shown here is derived from an EMBL/GenBank/DDBJ whole genome shotgun (WGS) entry which is preliminary data.</text>
</comment>
<organism evidence="1 2">
    <name type="scientific">Castanea mollissima</name>
    <name type="common">Chinese chestnut</name>
    <dbReference type="NCBI Taxonomy" id="60419"/>
    <lineage>
        <taxon>Eukaryota</taxon>
        <taxon>Viridiplantae</taxon>
        <taxon>Streptophyta</taxon>
        <taxon>Embryophyta</taxon>
        <taxon>Tracheophyta</taxon>
        <taxon>Spermatophyta</taxon>
        <taxon>Magnoliopsida</taxon>
        <taxon>eudicotyledons</taxon>
        <taxon>Gunneridae</taxon>
        <taxon>Pentapetalae</taxon>
        <taxon>rosids</taxon>
        <taxon>fabids</taxon>
        <taxon>Fagales</taxon>
        <taxon>Fagaceae</taxon>
        <taxon>Castanea</taxon>
    </lineage>
</organism>
<sequence length="129" mass="14802">MSTVSTIFCDAAYWYGTGRWMLIVTQLWLLDAIHVLARLLYKLIDADVVVAKGEIFSFFSCYTRNTILKSVEVFNLSCSWVIMLQLIPYSWPAGNDGFEKLKFSWLHFSGFNQLQGCPTCKFLLLVLGR</sequence>
<evidence type="ECO:0000313" key="2">
    <source>
        <dbReference type="Proteomes" id="UP000737018"/>
    </source>
</evidence>
<name>A0A8J4RS57_9ROSI</name>
<reference evidence="1" key="1">
    <citation type="submission" date="2020-03" db="EMBL/GenBank/DDBJ databases">
        <title>Castanea mollissima Vanexum genome sequencing.</title>
        <authorList>
            <person name="Staton M."/>
        </authorList>
    </citation>
    <scope>NUCLEOTIDE SEQUENCE</scope>
    <source>
        <tissue evidence="1">Leaf</tissue>
    </source>
</reference>
<dbReference type="AlphaFoldDB" id="A0A8J4RS57"/>
<proteinExistence type="predicted"/>